<reference evidence="1" key="1">
    <citation type="submission" date="2012-05" db="EMBL/GenBank/DDBJ databases">
        <authorList>
            <person name="Krishnakumar V."/>
            <person name="Cheung F."/>
            <person name="Xiao Y."/>
            <person name="Chan A."/>
            <person name="Moskal W.A."/>
            <person name="Town C.D."/>
        </authorList>
    </citation>
    <scope>NUCLEOTIDE SEQUENCE</scope>
</reference>
<proteinExistence type="evidence at transcript level"/>
<name>I3T6U7_LOTJA</name>
<protein>
    <submittedName>
        <fullName evidence="1">Uncharacterized protein</fullName>
    </submittedName>
</protein>
<dbReference type="EMBL" id="BT148445">
    <property type="protein sequence ID" value="AFK48239.1"/>
    <property type="molecule type" value="mRNA"/>
</dbReference>
<accession>I3T6U7</accession>
<evidence type="ECO:0000313" key="1">
    <source>
        <dbReference type="EMBL" id="AFK48239.1"/>
    </source>
</evidence>
<sequence length="39" mass="4567">MHKVHKSKKTLFLQETLIGLTEGVIELKQNFLSPKHVFF</sequence>
<organism evidence="1">
    <name type="scientific">Lotus japonicus</name>
    <name type="common">Lotus corniculatus var. japonicus</name>
    <dbReference type="NCBI Taxonomy" id="34305"/>
    <lineage>
        <taxon>Eukaryota</taxon>
        <taxon>Viridiplantae</taxon>
        <taxon>Streptophyta</taxon>
        <taxon>Embryophyta</taxon>
        <taxon>Tracheophyta</taxon>
        <taxon>Spermatophyta</taxon>
        <taxon>Magnoliopsida</taxon>
        <taxon>eudicotyledons</taxon>
        <taxon>Gunneridae</taxon>
        <taxon>Pentapetalae</taxon>
        <taxon>rosids</taxon>
        <taxon>fabids</taxon>
        <taxon>Fabales</taxon>
        <taxon>Fabaceae</taxon>
        <taxon>Papilionoideae</taxon>
        <taxon>50 kb inversion clade</taxon>
        <taxon>NPAAA clade</taxon>
        <taxon>Hologalegina</taxon>
        <taxon>robinioid clade</taxon>
        <taxon>Loteae</taxon>
        <taxon>Lotus</taxon>
    </lineage>
</organism>
<dbReference type="AlphaFoldDB" id="I3T6U7"/>